<protein>
    <recommendedName>
        <fullName evidence="2">USP domain-containing protein</fullName>
    </recommendedName>
</protein>
<organism evidence="3 4">
    <name type="scientific">Vitrella brassicaformis (strain CCMP3155)</name>
    <dbReference type="NCBI Taxonomy" id="1169540"/>
    <lineage>
        <taxon>Eukaryota</taxon>
        <taxon>Sar</taxon>
        <taxon>Alveolata</taxon>
        <taxon>Colpodellida</taxon>
        <taxon>Vitrellaceae</taxon>
        <taxon>Vitrella</taxon>
    </lineage>
</organism>
<feature type="compositionally biased region" description="Basic residues" evidence="1">
    <location>
        <begin position="1"/>
        <end position="12"/>
    </location>
</feature>
<dbReference type="InterPro" id="IPR001394">
    <property type="entry name" value="Peptidase_C19_UCH"/>
</dbReference>
<dbReference type="VEuPathDB" id="CryptoDB:Vbra_14972"/>
<evidence type="ECO:0000313" key="3">
    <source>
        <dbReference type="EMBL" id="CEM10496.1"/>
    </source>
</evidence>
<feature type="compositionally biased region" description="Basic residues" evidence="1">
    <location>
        <begin position="711"/>
        <end position="743"/>
    </location>
</feature>
<dbReference type="PhylomeDB" id="A0A0G4FCS2"/>
<dbReference type="Pfam" id="PF00443">
    <property type="entry name" value="UCH"/>
    <property type="match status" value="1"/>
</dbReference>
<reference evidence="3 4" key="1">
    <citation type="submission" date="2014-11" db="EMBL/GenBank/DDBJ databases">
        <authorList>
            <person name="Zhu J."/>
            <person name="Qi W."/>
            <person name="Song R."/>
        </authorList>
    </citation>
    <scope>NUCLEOTIDE SEQUENCE [LARGE SCALE GENOMIC DNA]</scope>
</reference>
<name>A0A0G4FCS2_VITBC</name>
<feature type="region of interest" description="Disordered" evidence="1">
    <location>
        <begin position="291"/>
        <end position="328"/>
    </location>
</feature>
<dbReference type="InterPro" id="IPR050164">
    <property type="entry name" value="Peptidase_C19"/>
</dbReference>
<evidence type="ECO:0000256" key="1">
    <source>
        <dbReference type="SAM" id="MobiDB-lite"/>
    </source>
</evidence>
<proteinExistence type="predicted"/>
<dbReference type="STRING" id="1169540.A0A0G4FCS2"/>
<feature type="compositionally biased region" description="Basic and acidic residues" evidence="1">
    <location>
        <begin position="673"/>
        <end position="688"/>
    </location>
</feature>
<feature type="region of interest" description="Disordered" evidence="1">
    <location>
        <begin position="1"/>
        <end position="26"/>
    </location>
</feature>
<dbReference type="InParanoid" id="A0A0G4FCS2"/>
<dbReference type="Gene3D" id="3.90.70.10">
    <property type="entry name" value="Cysteine proteinases"/>
    <property type="match status" value="1"/>
</dbReference>
<feature type="compositionally biased region" description="Pro residues" evidence="1">
    <location>
        <begin position="496"/>
        <end position="507"/>
    </location>
</feature>
<dbReference type="CDD" id="cd02257">
    <property type="entry name" value="Peptidase_C19"/>
    <property type="match status" value="1"/>
</dbReference>
<feature type="domain" description="USP" evidence="2">
    <location>
        <begin position="61"/>
        <end position="490"/>
    </location>
</feature>
<accession>A0A0G4FCS2</accession>
<dbReference type="OrthoDB" id="420187at2759"/>
<gene>
    <name evidence="3" type="ORF">Vbra_14972</name>
</gene>
<dbReference type="Proteomes" id="UP000041254">
    <property type="component" value="Unassembled WGS sequence"/>
</dbReference>
<evidence type="ECO:0000313" key="4">
    <source>
        <dbReference type="Proteomes" id="UP000041254"/>
    </source>
</evidence>
<dbReference type="InterPro" id="IPR038765">
    <property type="entry name" value="Papain-like_cys_pep_sf"/>
</dbReference>
<evidence type="ECO:0000259" key="2">
    <source>
        <dbReference type="PROSITE" id="PS50235"/>
    </source>
</evidence>
<keyword evidence="4" id="KW-1185">Reference proteome</keyword>
<dbReference type="AlphaFoldDB" id="A0A0G4FCS2"/>
<dbReference type="PANTHER" id="PTHR24006">
    <property type="entry name" value="UBIQUITIN CARBOXYL-TERMINAL HYDROLASE"/>
    <property type="match status" value="1"/>
</dbReference>
<dbReference type="EMBL" id="CDMY01000405">
    <property type="protein sequence ID" value="CEM10496.1"/>
    <property type="molecule type" value="Genomic_DNA"/>
</dbReference>
<dbReference type="PROSITE" id="PS50235">
    <property type="entry name" value="USP_3"/>
    <property type="match status" value="1"/>
</dbReference>
<dbReference type="GO" id="GO:0004843">
    <property type="term" value="F:cysteine-type deubiquitinase activity"/>
    <property type="evidence" value="ECO:0007669"/>
    <property type="project" value="InterPro"/>
</dbReference>
<dbReference type="SUPFAM" id="SSF54001">
    <property type="entry name" value="Cysteine proteinases"/>
    <property type="match status" value="1"/>
</dbReference>
<dbReference type="GO" id="GO:0005829">
    <property type="term" value="C:cytosol"/>
    <property type="evidence" value="ECO:0007669"/>
    <property type="project" value="TreeGrafter"/>
</dbReference>
<dbReference type="GO" id="GO:0016579">
    <property type="term" value="P:protein deubiquitination"/>
    <property type="evidence" value="ECO:0007669"/>
    <property type="project" value="InterPro"/>
</dbReference>
<dbReference type="InterPro" id="IPR028889">
    <property type="entry name" value="USP"/>
</dbReference>
<dbReference type="GO" id="GO:0005634">
    <property type="term" value="C:nucleus"/>
    <property type="evidence" value="ECO:0007669"/>
    <property type="project" value="TreeGrafter"/>
</dbReference>
<sequence length="775" mass="82446">MPTKGRKGRKGRSLPPSPRPAPPTAAAKGRASTLAVASNTSHFATPIPFDEEWLQRWPQEVVFASIDQSCWLSSLLHSVLRVRPLVTYLLQSGSAYTLRKKSLVRRFEAYAPALCDKATENLGRLGRGGRATRADHKAPPSSLLWETVLVTSAMWTVGEKERASKQRAAERSGVLLDKGDCQNLKITPSTFFYTLMRTCPNFGVGNQEDIAEATTFFLDTLNREMLADKLSDNGATDMTLEQAGDDHTETPVSKLFRGVQRTVVTCSCGNVSTRDEPQWIMALPIPGPGNAEAAAAGGGKGKQTTKPRAAIAQKKGRGKRGNDMTDESASVSVDDCMRAHFAEESLQGDNQYECEPCGRKRDASKAISLSEVPEVAILQFKHFLNNSVKVETHVELPLELNLDAYAANNGSAAASSSAGERGIHKLTALVVHTGSSAVEGHYIMYTLVPDAPTGPQQPRWCLYDDAKPVAEFTDEFVLSQQAYMAYYPRDSVPSMVLPPRPPPPPGHNTPSPSQLEDSEGTSGTLGQGGGPRRSPCKRQVSQRSPSPPPIKSSVSSKRRRKDAAGGGGEGEERGAVDVDVDGDVVMAPRKAAGETAAASRGDSPARQLRRQLAHDERRTPAAGKKRRGVGSEDAAGGGASEGAGVASRRVQPKRAAKAAASSGAGSGEGEGWASREERKKAAGGDRSTDSGFDDGNKRQSKKPPAAAKAKQGGKPKAKPKAKQGNKSKGSGKGKGKAKGRATKPKQVAKTTGDGPAARVGLRRREQAKRSGRATR</sequence>
<feature type="region of interest" description="Disordered" evidence="1">
    <location>
        <begin position="494"/>
        <end position="775"/>
    </location>
</feature>